<dbReference type="FunFam" id="3.30.70.1620:FF:000003">
    <property type="entry name" value="Structural maintenance of chromosomes 4"/>
    <property type="match status" value="1"/>
</dbReference>
<evidence type="ECO:0000256" key="3">
    <source>
        <dbReference type="ARBA" id="ARBA00022618"/>
    </source>
</evidence>
<dbReference type="SUPFAM" id="SSF75553">
    <property type="entry name" value="Smc hinge domain"/>
    <property type="match status" value="1"/>
</dbReference>
<keyword evidence="4" id="KW-0547">Nucleotide-binding</keyword>
<dbReference type="GO" id="GO:0016887">
    <property type="term" value="F:ATP hydrolysis activity"/>
    <property type="evidence" value="ECO:0007669"/>
    <property type="project" value="InterPro"/>
</dbReference>
<dbReference type="FunFam" id="1.20.1060.20:FF:000003">
    <property type="entry name" value="Structural maintenance of chromosomes 4"/>
    <property type="match status" value="1"/>
</dbReference>
<dbReference type="InterPro" id="IPR027417">
    <property type="entry name" value="P-loop_NTPase"/>
</dbReference>
<feature type="region of interest" description="Disordered" evidence="13">
    <location>
        <begin position="1"/>
        <end position="54"/>
    </location>
</feature>
<dbReference type="PANTHER" id="PTHR18937">
    <property type="entry name" value="STRUCTURAL MAINTENANCE OF CHROMOSOMES SMC FAMILY MEMBER"/>
    <property type="match status" value="1"/>
</dbReference>
<evidence type="ECO:0000256" key="13">
    <source>
        <dbReference type="SAM" id="MobiDB-lite"/>
    </source>
</evidence>
<dbReference type="SUPFAM" id="SSF57997">
    <property type="entry name" value="Tropomyosin"/>
    <property type="match status" value="1"/>
</dbReference>
<evidence type="ECO:0000256" key="10">
    <source>
        <dbReference type="ARBA" id="ARBA00023306"/>
    </source>
</evidence>
<keyword evidence="9 11" id="KW-0539">Nucleus</keyword>
<dbReference type="Pfam" id="PF02463">
    <property type="entry name" value="SMC_N"/>
    <property type="match status" value="1"/>
</dbReference>
<dbReference type="SMART" id="SM00968">
    <property type="entry name" value="SMC_hinge"/>
    <property type="match status" value="1"/>
</dbReference>
<evidence type="ECO:0000256" key="7">
    <source>
        <dbReference type="ARBA" id="ARBA00023054"/>
    </source>
</evidence>
<dbReference type="Gene3D" id="1.20.1060.20">
    <property type="match status" value="1"/>
</dbReference>
<feature type="coiled-coil region" evidence="12">
    <location>
        <begin position="262"/>
        <end position="289"/>
    </location>
</feature>
<comment type="similarity">
    <text evidence="2">Belongs to the SMC family. SMC4 subfamily.</text>
</comment>
<dbReference type="EMBL" id="JARKIK010000010">
    <property type="protein sequence ID" value="KAK8749379.1"/>
    <property type="molecule type" value="Genomic_DNA"/>
</dbReference>
<dbReference type="GO" id="GO:0007076">
    <property type="term" value="P:mitotic chromosome condensation"/>
    <property type="evidence" value="ECO:0007669"/>
    <property type="project" value="TreeGrafter"/>
</dbReference>
<keyword evidence="3" id="KW-0132">Cell division</keyword>
<dbReference type="Pfam" id="PF06470">
    <property type="entry name" value="SMC_hinge"/>
    <property type="match status" value="1"/>
</dbReference>
<evidence type="ECO:0000256" key="9">
    <source>
        <dbReference type="ARBA" id="ARBA00023242"/>
    </source>
</evidence>
<dbReference type="GO" id="GO:0051301">
    <property type="term" value="P:cell division"/>
    <property type="evidence" value="ECO:0007669"/>
    <property type="project" value="UniProtKB-KW"/>
</dbReference>
<keyword evidence="7 12" id="KW-0175">Coiled coil</keyword>
<comment type="subcellular location">
    <subcellularLocation>
        <location evidence="1 11">Nucleus</location>
    </subcellularLocation>
</comment>
<dbReference type="FunFam" id="3.40.50.300:FF:000481">
    <property type="entry name" value="Structural maintenance of chromosomes 4"/>
    <property type="match status" value="1"/>
</dbReference>
<evidence type="ECO:0000313" key="16">
    <source>
        <dbReference type="Proteomes" id="UP001445076"/>
    </source>
</evidence>
<feature type="compositionally biased region" description="Basic residues" evidence="13">
    <location>
        <begin position="1"/>
        <end position="11"/>
    </location>
</feature>
<feature type="compositionally biased region" description="Acidic residues" evidence="13">
    <location>
        <begin position="36"/>
        <end position="50"/>
    </location>
</feature>
<sequence>MPPPNKRKSKGKDKDKETENNKEKDKEKVAEPTKEGDEDVEMEEEEDDEEGGIRIGDIYLPPPPLPACTFDSTGPRLVITHIENHFFKSYAGRQVLGPFHKSFTSIVGPNGSGKSNVIDSMLFVFGYRAQKIRSKKISVLIHESEEHKNVQSCTVSVHFQKIIDKDSDDFEVVPDSQFVVSRTAFRDNSSFYQINGKKCQFKAVAKELRAHGIDLDHNRFLILQGEVEQIAMMKPKALTEHDTGMLEFLEDIVGSSRFKEPIELLSKRVEELNEARGEKLNRVKLVEKEKDELEGPKDAAIQHLRLENEVTHKKHTLLQCYYLDCSRRKEKAETKKQEIDDSMSEVKKELEELNGKKKEKEEEIKTLGKKLEKISKIKEECSEKFKALESEDVKMQEDLKHKNQKRKKLMSQLSGEKSRLEELEKVPEKNKKDIEECQKLRDNLENVRKKEETAYHKVMSTLNSETQQLQDEKAKFETQLIDLRKEVDEAKSALDIAQCELDIYQSTERNEKRKLEQIIAGLEKARDTVRQRTREITNMEDSIPRNEEQLKTDLHKLQGLVPEQEKVEERLRTMRVKLEESRSAMQSSQSRGRVLDAIMEQRKKGSITGVFGRLGDLGGIDEKYDVAISTACGPLDNIVVDSVDTGQECISFLKRNNIGTATFIALDKMEKWRGQCERSMQTPENVPRLFDLVRMNDDRVKTAFYYALRDTLVAADLDQASRIAYGRVRHRVVTLKGELIEPSGTMSGGGRSVLRGRMGKQATVVNVDPREVECVQVEVDKLTKQAGQLRTERAQLEDSVQQLTKDLKTVKLNIQKYKMEVDAAQQQLVSFQEQKVKQEEKVQSVKPDLTKMKKMEKNIEEKMKVHQAAAASAQEVEAEVTKIHEKILEVTGGKMKSLKKSLESVEKKLEKVNAEITRLQVAIKTAQRNTKKTEEKIAGMEAEITEVQNELIGMQGKRTTIEGEAAKVLEQLQSVTHKALELGERVTKLKAEHEVFVKKENAIKSSKIEIDQELEKYDGIIKENKAKMSHWKKQLSRLELTEIPIDKEEGDDAELVVLEAEALDQLDPKKLQYQLTILEEKLAQSKPNLAVVHEYRKKEEIYLQRVAELDEITQQRDQQRKYHEDLRKQRLNEFMTGFTIISNKLKEMYQMITLGGDAELELVDSLDPFSEGIVFSVRPPKKSWKTITNLSGGEKTLSSLALVFALHYYKPTSLYVMDEIDAALDFKNVSIVGNYIKERTKNAQFIIISLRSQMFELADRLVGIYKTYNATKSVTINPSKIGGKLIIDTNKQASTAAAAAAVPFPVSAESKAKD</sequence>
<protein>
    <recommendedName>
        <fullName evidence="11">Structural maintenance of chromosomes protein</fullName>
    </recommendedName>
</protein>
<keyword evidence="6" id="KW-0067">ATP-binding</keyword>
<dbReference type="Gene3D" id="3.40.50.300">
    <property type="entry name" value="P-loop containing nucleotide triphosphate hydrolases"/>
    <property type="match status" value="2"/>
</dbReference>
<organism evidence="15 16">
    <name type="scientific">Cherax quadricarinatus</name>
    <name type="common">Australian red claw crayfish</name>
    <dbReference type="NCBI Taxonomy" id="27406"/>
    <lineage>
        <taxon>Eukaryota</taxon>
        <taxon>Metazoa</taxon>
        <taxon>Ecdysozoa</taxon>
        <taxon>Arthropoda</taxon>
        <taxon>Crustacea</taxon>
        <taxon>Multicrustacea</taxon>
        <taxon>Malacostraca</taxon>
        <taxon>Eumalacostraca</taxon>
        <taxon>Eucarida</taxon>
        <taxon>Decapoda</taxon>
        <taxon>Pleocyemata</taxon>
        <taxon>Astacidea</taxon>
        <taxon>Parastacoidea</taxon>
        <taxon>Parastacidae</taxon>
        <taxon>Cherax</taxon>
    </lineage>
</organism>
<evidence type="ECO:0000313" key="15">
    <source>
        <dbReference type="EMBL" id="KAK8749379.1"/>
    </source>
</evidence>
<dbReference type="GO" id="GO:0000796">
    <property type="term" value="C:condensin complex"/>
    <property type="evidence" value="ECO:0007669"/>
    <property type="project" value="TreeGrafter"/>
</dbReference>
<evidence type="ECO:0000256" key="12">
    <source>
        <dbReference type="SAM" id="Coils"/>
    </source>
</evidence>
<reference evidence="15 16" key="1">
    <citation type="journal article" date="2024" name="BMC Genomics">
        <title>Genome assembly of redclaw crayfish (Cherax quadricarinatus) provides insights into its immune adaptation and hypoxia tolerance.</title>
        <authorList>
            <person name="Liu Z."/>
            <person name="Zheng J."/>
            <person name="Li H."/>
            <person name="Fang K."/>
            <person name="Wang S."/>
            <person name="He J."/>
            <person name="Zhou D."/>
            <person name="Weng S."/>
            <person name="Chi M."/>
            <person name="Gu Z."/>
            <person name="He J."/>
            <person name="Li F."/>
            <person name="Wang M."/>
        </authorList>
    </citation>
    <scope>NUCLEOTIDE SEQUENCE [LARGE SCALE GENOMIC DNA]</scope>
    <source>
        <strain evidence="15">ZL_2023a</strain>
    </source>
</reference>
<keyword evidence="10" id="KW-0131">Cell cycle</keyword>
<dbReference type="InterPro" id="IPR010935">
    <property type="entry name" value="SMC_hinge"/>
</dbReference>
<evidence type="ECO:0000256" key="5">
    <source>
        <dbReference type="ARBA" id="ARBA00022776"/>
    </source>
</evidence>
<accession>A0AAW0Y992</accession>
<evidence type="ECO:0000256" key="2">
    <source>
        <dbReference type="ARBA" id="ARBA00006005"/>
    </source>
</evidence>
<feature type="coiled-coil region" evidence="12">
    <location>
        <begin position="772"/>
        <end position="841"/>
    </location>
</feature>
<evidence type="ECO:0000256" key="6">
    <source>
        <dbReference type="ARBA" id="ARBA00022840"/>
    </source>
</evidence>
<keyword evidence="16" id="KW-1185">Reference proteome</keyword>
<evidence type="ECO:0000256" key="8">
    <source>
        <dbReference type="ARBA" id="ARBA00023067"/>
    </source>
</evidence>
<dbReference type="InterPro" id="IPR036277">
    <property type="entry name" value="SMC_hinge_sf"/>
</dbReference>
<evidence type="ECO:0000256" key="4">
    <source>
        <dbReference type="ARBA" id="ARBA00022741"/>
    </source>
</evidence>
<proteinExistence type="inferred from homology"/>
<dbReference type="SUPFAM" id="SSF52540">
    <property type="entry name" value="P-loop containing nucleoside triphosphate hydrolases"/>
    <property type="match status" value="1"/>
</dbReference>
<keyword evidence="5" id="KW-0498">Mitosis</keyword>
<evidence type="ECO:0000259" key="14">
    <source>
        <dbReference type="SMART" id="SM00968"/>
    </source>
</evidence>
<evidence type="ECO:0000256" key="1">
    <source>
        <dbReference type="ARBA" id="ARBA00004123"/>
    </source>
</evidence>
<name>A0AAW0Y992_CHEQU</name>
<comment type="caution">
    <text evidence="15">The sequence shown here is derived from an EMBL/GenBank/DDBJ whole genome shotgun (WGS) entry which is preliminary data.</text>
</comment>
<dbReference type="Proteomes" id="UP001445076">
    <property type="component" value="Unassembled WGS sequence"/>
</dbReference>
<feature type="compositionally biased region" description="Basic and acidic residues" evidence="13">
    <location>
        <begin position="416"/>
        <end position="425"/>
    </location>
</feature>
<dbReference type="PANTHER" id="PTHR18937:SF172">
    <property type="entry name" value="STRUCTURAL MAINTENANCE OF CHROMOSOMES PROTEIN"/>
    <property type="match status" value="1"/>
</dbReference>
<dbReference type="FunFam" id="3.40.50.300:FF:000585">
    <property type="entry name" value="Structural maintenance of chromosomes 4"/>
    <property type="match status" value="1"/>
</dbReference>
<gene>
    <name evidence="15" type="ORF">OTU49_015814</name>
</gene>
<feature type="domain" description="SMC hinge" evidence="14">
    <location>
        <begin position="608"/>
        <end position="724"/>
    </location>
</feature>
<keyword evidence="8" id="KW-0226">DNA condensation</keyword>
<feature type="region of interest" description="Disordered" evidence="13">
    <location>
        <begin position="398"/>
        <end position="425"/>
    </location>
</feature>
<dbReference type="PIRSF" id="PIRSF005719">
    <property type="entry name" value="SMC"/>
    <property type="match status" value="1"/>
</dbReference>
<dbReference type="GO" id="GO:0005634">
    <property type="term" value="C:nucleus"/>
    <property type="evidence" value="ECO:0007669"/>
    <property type="project" value="UniProtKB-SubCell"/>
</dbReference>
<feature type="compositionally biased region" description="Basic and acidic residues" evidence="13">
    <location>
        <begin position="12"/>
        <end position="35"/>
    </location>
</feature>
<dbReference type="InterPro" id="IPR024704">
    <property type="entry name" value="SMC"/>
</dbReference>
<dbReference type="InterPro" id="IPR003395">
    <property type="entry name" value="RecF/RecN/SMC_N"/>
</dbReference>
<dbReference type="GO" id="GO:0005524">
    <property type="term" value="F:ATP binding"/>
    <property type="evidence" value="ECO:0007669"/>
    <property type="project" value="UniProtKB-KW"/>
</dbReference>
<evidence type="ECO:0000256" key="11">
    <source>
        <dbReference type="PIRNR" id="PIRNR005719"/>
    </source>
</evidence>
<dbReference type="Gene3D" id="3.30.70.1620">
    <property type="match status" value="1"/>
</dbReference>
<feature type="coiled-coil region" evidence="12">
    <location>
        <begin position="895"/>
        <end position="957"/>
    </location>
</feature>